<dbReference type="SUPFAM" id="SSF53850">
    <property type="entry name" value="Periplasmic binding protein-like II"/>
    <property type="match status" value="1"/>
</dbReference>
<protein>
    <submittedName>
        <fullName evidence="5">Molybdate ABC transporter substrate-binding protein</fullName>
    </submittedName>
</protein>
<evidence type="ECO:0000256" key="4">
    <source>
        <dbReference type="SAM" id="SignalP"/>
    </source>
</evidence>
<feature type="chain" id="PRO_5045580171" evidence="4">
    <location>
        <begin position="28"/>
        <end position="267"/>
    </location>
</feature>
<evidence type="ECO:0000256" key="1">
    <source>
        <dbReference type="ARBA" id="ARBA00009175"/>
    </source>
</evidence>
<evidence type="ECO:0000256" key="2">
    <source>
        <dbReference type="ARBA" id="ARBA00022723"/>
    </source>
</evidence>
<sequence length="267" mass="25990">MPLPRTAAAALAAASAVLVLAGCSASAAPAPTGSPGGLSGSITVYAAASLKGTFTEITTAFEAENPGTAVELTFAGSSDLVTQITNGAPADVFASADEKNMAKLTDADLVAGDPVDFATNTLEIAVPPANPAGIASFADLAREGVKTVVCAAQVPCGAATVTAETATGVDLRPVSEESSVTDVLGKVTSGEADAGLVYVTDVAAAGDAVTGIEFPESSQAVNTYPIAPVASSANPDLAAAFTAYVAGDEGRRVLAAAGFGAPETGAP</sequence>
<proteinExistence type="inferred from homology"/>
<dbReference type="InterPro" id="IPR050682">
    <property type="entry name" value="ModA/WtpA"/>
</dbReference>
<dbReference type="EMBL" id="CP047180">
    <property type="protein sequence ID" value="QHC62973.1"/>
    <property type="molecule type" value="Genomic_DNA"/>
</dbReference>
<dbReference type="PANTHER" id="PTHR30632:SF0">
    <property type="entry name" value="SULFATE-BINDING PROTEIN"/>
    <property type="match status" value="1"/>
</dbReference>
<comment type="similarity">
    <text evidence="1">Belongs to the bacterial solute-binding protein ModA family.</text>
</comment>
<keyword evidence="2" id="KW-0479">Metal-binding</keyword>
<keyword evidence="6" id="KW-1185">Reference proteome</keyword>
<dbReference type="CDD" id="cd13538">
    <property type="entry name" value="PBP2_ModA_like_1"/>
    <property type="match status" value="1"/>
</dbReference>
<dbReference type="Proteomes" id="UP000464597">
    <property type="component" value="Chromosome"/>
</dbReference>
<dbReference type="Pfam" id="PF13531">
    <property type="entry name" value="SBP_bac_11"/>
    <property type="match status" value="1"/>
</dbReference>
<accession>A0ABX6GZX4</accession>
<dbReference type="InterPro" id="IPR005950">
    <property type="entry name" value="ModA"/>
</dbReference>
<evidence type="ECO:0000313" key="6">
    <source>
        <dbReference type="Proteomes" id="UP000464597"/>
    </source>
</evidence>
<dbReference type="PANTHER" id="PTHR30632">
    <property type="entry name" value="MOLYBDATE-BINDING PERIPLASMIC PROTEIN"/>
    <property type="match status" value="1"/>
</dbReference>
<evidence type="ECO:0000256" key="3">
    <source>
        <dbReference type="ARBA" id="ARBA00022729"/>
    </source>
</evidence>
<reference evidence="6" key="1">
    <citation type="submission" date="2019-12" db="EMBL/GenBank/DDBJ databases">
        <title>Complete and draft genome sequences of new strains and members of some known species of the genus Rathayibacter isolated from plants.</title>
        <authorList>
            <person name="Tarlachkov S.V."/>
            <person name="Starodumova I.P."/>
            <person name="Dorofeeva L.V."/>
            <person name="Prisyazhnaya N.V."/>
            <person name="Leyn S."/>
            <person name="Zlamal J."/>
            <person name="Elan M."/>
            <person name="Osterman A.L."/>
            <person name="Nadler S."/>
            <person name="Subbotin S.A."/>
            <person name="Evtushenko L.I."/>
        </authorList>
    </citation>
    <scope>NUCLEOTIDE SEQUENCE [LARGE SCALE GENOMIC DNA]</scope>
    <source>
        <strain evidence="6">VKM Ac-2802</strain>
    </source>
</reference>
<dbReference type="Gene3D" id="3.40.190.10">
    <property type="entry name" value="Periplasmic binding protein-like II"/>
    <property type="match status" value="2"/>
</dbReference>
<keyword evidence="3 4" id="KW-0732">Signal</keyword>
<dbReference type="NCBIfam" id="TIGR01256">
    <property type="entry name" value="modA"/>
    <property type="match status" value="1"/>
</dbReference>
<evidence type="ECO:0000313" key="5">
    <source>
        <dbReference type="EMBL" id="QHC62973.1"/>
    </source>
</evidence>
<gene>
    <name evidence="5" type="primary">modA</name>
    <name evidence="5" type="ORF">GSU69_09950</name>
</gene>
<dbReference type="PIRSF" id="PIRSF004846">
    <property type="entry name" value="ModA"/>
    <property type="match status" value="1"/>
</dbReference>
<feature type="signal peptide" evidence="4">
    <location>
        <begin position="1"/>
        <end position="27"/>
    </location>
</feature>
<name>A0ABX6GZX4_9MICO</name>
<dbReference type="RefSeq" id="WP_159422882.1">
    <property type="nucleotide sequence ID" value="NZ_CP047180.1"/>
</dbReference>
<organism evidence="5 6">
    <name type="scientific">Rathayibacter festucae</name>
    <dbReference type="NCBI Taxonomy" id="110937"/>
    <lineage>
        <taxon>Bacteria</taxon>
        <taxon>Bacillati</taxon>
        <taxon>Actinomycetota</taxon>
        <taxon>Actinomycetes</taxon>
        <taxon>Micrococcales</taxon>
        <taxon>Microbacteriaceae</taxon>
        <taxon>Rathayibacter</taxon>
    </lineage>
</organism>
<dbReference type="PROSITE" id="PS51257">
    <property type="entry name" value="PROKAR_LIPOPROTEIN"/>
    <property type="match status" value="1"/>
</dbReference>